<evidence type="ECO:0000256" key="1">
    <source>
        <dbReference type="SAM" id="MobiDB-lite"/>
    </source>
</evidence>
<evidence type="ECO:0000313" key="2">
    <source>
        <dbReference type="EMBL" id="CAA9366193.1"/>
    </source>
</evidence>
<dbReference type="EMBL" id="CADCTW010000220">
    <property type="protein sequence ID" value="CAA9366193.1"/>
    <property type="molecule type" value="Genomic_DNA"/>
</dbReference>
<protein>
    <submittedName>
        <fullName evidence="2">Uncharacterized protein</fullName>
    </submittedName>
</protein>
<organism evidence="2">
    <name type="scientific">uncultured Gemmatimonadota bacterium</name>
    <dbReference type="NCBI Taxonomy" id="203437"/>
    <lineage>
        <taxon>Bacteria</taxon>
        <taxon>Pseudomonadati</taxon>
        <taxon>Gemmatimonadota</taxon>
        <taxon>environmental samples</taxon>
    </lineage>
</organism>
<feature type="region of interest" description="Disordered" evidence="1">
    <location>
        <begin position="1"/>
        <end position="86"/>
    </location>
</feature>
<feature type="non-terminal residue" evidence="2">
    <location>
        <position position="86"/>
    </location>
</feature>
<proteinExistence type="predicted"/>
<reference evidence="2" key="1">
    <citation type="submission" date="2020-02" db="EMBL/GenBank/DDBJ databases">
        <authorList>
            <person name="Meier V. D."/>
        </authorList>
    </citation>
    <scope>NUCLEOTIDE SEQUENCE</scope>
    <source>
        <strain evidence="2">AVDCRST_MAG68</strain>
    </source>
</reference>
<feature type="non-terminal residue" evidence="2">
    <location>
        <position position="1"/>
    </location>
</feature>
<dbReference type="AlphaFoldDB" id="A0A6J4MTI1"/>
<accession>A0A6J4MTI1</accession>
<feature type="compositionally biased region" description="Low complexity" evidence="1">
    <location>
        <begin position="28"/>
        <end position="38"/>
    </location>
</feature>
<name>A0A6J4MTI1_9BACT</name>
<gene>
    <name evidence="2" type="ORF">AVDCRST_MAG68-4868</name>
</gene>
<sequence length="86" mass="9049">VVSHDELQRRHARGVRLPDAAGGEHGLPHAPGAAGARRLPQHRGGVPLGRERGDAGDHGFAQPGVAGLRDGGGARAPDHRRVRRRV</sequence>